<dbReference type="OrthoDB" id="9814474at2"/>
<dbReference type="KEGG" id="ceu:A7L45_04585"/>
<protein>
    <recommendedName>
        <fullName evidence="4">YitT family protein</fullName>
    </recommendedName>
</protein>
<gene>
    <name evidence="2" type="ORF">A7L45_04585</name>
</gene>
<dbReference type="PANTHER" id="PTHR40078">
    <property type="entry name" value="INTEGRAL MEMBRANE PROTEIN-RELATED"/>
    <property type="match status" value="1"/>
</dbReference>
<keyword evidence="1" id="KW-1133">Transmembrane helix</keyword>
<dbReference type="EMBL" id="CP015756">
    <property type="protein sequence ID" value="APC39387.1"/>
    <property type="molecule type" value="Genomic_DNA"/>
</dbReference>
<feature type="transmembrane region" description="Helical" evidence="1">
    <location>
        <begin position="108"/>
        <end position="129"/>
    </location>
</feature>
<evidence type="ECO:0008006" key="4">
    <source>
        <dbReference type="Google" id="ProtNLM"/>
    </source>
</evidence>
<dbReference type="Proteomes" id="UP000182569">
    <property type="component" value="Chromosome"/>
</dbReference>
<name>A0A1J0GDM1_9CLOT</name>
<feature type="transmembrane region" description="Helical" evidence="1">
    <location>
        <begin position="12"/>
        <end position="33"/>
    </location>
</feature>
<feature type="transmembrane region" description="Helical" evidence="1">
    <location>
        <begin position="53"/>
        <end position="71"/>
    </location>
</feature>
<sequence>MTKKLNLFKRLILFFVGMSIIQLGVALFLKTNIGSDPFTLFTQGLAFLLHKTPGNANMIILFVLFCIILLVERTRIKIGTIICVVGVGPIIDLGVKAVSFFSIASLNIGLKMLLVVFGCILIAIGFSILSASDIGVAPNDIIPFIIQDKTNFQYRWIRMALDISFLVIGFALGGVFGIGTIISALLTGPCIQFCLPYGKKFVNAIVKNGAQDDEKEENISLGA</sequence>
<keyword evidence="1" id="KW-0812">Transmembrane</keyword>
<proteinExistence type="predicted"/>
<dbReference type="STRING" id="1552.A7L45_04585"/>
<dbReference type="InterPro" id="IPR038750">
    <property type="entry name" value="YczE/YyaS-like"/>
</dbReference>
<dbReference type="RefSeq" id="WP_071611680.1">
    <property type="nucleotide sequence ID" value="NZ_CP015756.1"/>
</dbReference>
<evidence type="ECO:0000313" key="2">
    <source>
        <dbReference type="EMBL" id="APC39387.1"/>
    </source>
</evidence>
<feature type="transmembrane region" description="Helical" evidence="1">
    <location>
        <begin position="78"/>
        <end position="102"/>
    </location>
</feature>
<dbReference type="Pfam" id="PF19700">
    <property type="entry name" value="DUF6198"/>
    <property type="match status" value="1"/>
</dbReference>
<dbReference type="PANTHER" id="PTHR40078:SF1">
    <property type="entry name" value="INTEGRAL MEMBRANE PROTEIN"/>
    <property type="match status" value="1"/>
</dbReference>
<organism evidence="2 3">
    <name type="scientific">Clostridium estertheticum subsp. estertheticum</name>
    <dbReference type="NCBI Taxonomy" id="1552"/>
    <lineage>
        <taxon>Bacteria</taxon>
        <taxon>Bacillati</taxon>
        <taxon>Bacillota</taxon>
        <taxon>Clostridia</taxon>
        <taxon>Eubacteriales</taxon>
        <taxon>Clostridiaceae</taxon>
        <taxon>Clostridium</taxon>
    </lineage>
</organism>
<evidence type="ECO:0000256" key="1">
    <source>
        <dbReference type="SAM" id="Phobius"/>
    </source>
</evidence>
<dbReference type="AlphaFoldDB" id="A0A1J0GDM1"/>
<keyword evidence="1" id="KW-0472">Membrane</keyword>
<reference evidence="3" key="1">
    <citation type="journal article" date="2016" name="Front. Microbiol.">
        <title>Complete Genome Sequence of Clostridium estertheticum DSM 8809, a Microbe Identified in Spoiled Vacuum Packed Beef.</title>
        <authorList>
            <person name="Yu Z."/>
            <person name="Gunn L."/>
            <person name="Brennan E."/>
            <person name="Reid R."/>
            <person name="Wall P.G."/>
            <person name="Gaora O.P."/>
            <person name="Hurley D."/>
            <person name="Bolton D."/>
            <person name="Fanning S."/>
        </authorList>
    </citation>
    <scope>NUCLEOTIDE SEQUENCE [LARGE SCALE GENOMIC DNA]</scope>
    <source>
        <strain evidence="3">DSM 8809</strain>
    </source>
</reference>
<feature type="transmembrane region" description="Helical" evidence="1">
    <location>
        <begin position="163"/>
        <end position="186"/>
    </location>
</feature>
<keyword evidence="3" id="KW-1185">Reference proteome</keyword>
<accession>A0A1J0GDM1</accession>
<evidence type="ECO:0000313" key="3">
    <source>
        <dbReference type="Proteomes" id="UP000182569"/>
    </source>
</evidence>